<evidence type="ECO:0000313" key="1">
    <source>
        <dbReference type="EMBL" id="RNA43684.1"/>
    </source>
</evidence>
<dbReference type="AlphaFoldDB" id="A0A3M7T6J9"/>
<dbReference type="EMBL" id="REGN01000185">
    <property type="protein sequence ID" value="RNA43684.1"/>
    <property type="molecule type" value="Genomic_DNA"/>
</dbReference>
<organism evidence="1 2">
    <name type="scientific">Brachionus plicatilis</name>
    <name type="common">Marine rotifer</name>
    <name type="synonym">Brachionus muelleri</name>
    <dbReference type="NCBI Taxonomy" id="10195"/>
    <lineage>
        <taxon>Eukaryota</taxon>
        <taxon>Metazoa</taxon>
        <taxon>Spiralia</taxon>
        <taxon>Gnathifera</taxon>
        <taxon>Rotifera</taxon>
        <taxon>Eurotatoria</taxon>
        <taxon>Monogononta</taxon>
        <taxon>Pseudotrocha</taxon>
        <taxon>Ploima</taxon>
        <taxon>Brachionidae</taxon>
        <taxon>Brachionus</taxon>
    </lineage>
</organism>
<gene>
    <name evidence="1" type="ORF">BpHYR1_045947</name>
</gene>
<accession>A0A3M7T6J9</accession>
<sequence>MELISSFLNAQDMIEMRERLSCEFSVSIRRPRRVVVVSTASILTKRDSCCSKQSWMLCSPRFKLRLGSTEPLSWAWSGGLTKVYKLFA</sequence>
<comment type="caution">
    <text evidence="1">The sequence shown here is derived from an EMBL/GenBank/DDBJ whole genome shotgun (WGS) entry which is preliminary data.</text>
</comment>
<name>A0A3M7T6J9_BRAPC</name>
<reference evidence="1 2" key="1">
    <citation type="journal article" date="2018" name="Sci. Rep.">
        <title>Genomic signatures of local adaptation to the degree of environmental predictability in rotifers.</title>
        <authorList>
            <person name="Franch-Gras L."/>
            <person name="Hahn C."/>
            <person name="Garcia-Roger E.M."/>
            <person name="Carmona M.J."/>
            <person name="Serra M."/>
            <person name="Gomez A."/>
        </authorList>
    </citation>
    <scope>NUCLEOTIDE SEQUENCE [LARGE SCALE GENOMIC DNA]</scope>
    <source>
        <strain evidence="1">HYR1</strain>
    </source>
</reference>
<proteinExistence type="predicted"/>
<keyword evidence="2" id="KW-1185">Reference proteome</keyword>
<evidence type="ECO:0000313" key="2">
    <source>
        <dbReference type="Proteomes" id="UP000276133"/>
    </source>
</evidence>
<dbReference type="Proteomes" id="UP000276133">
    <property type="component" value="Unassembled WGS sequence"/>
</dbReference>
<protein>
    <submittedName>
        <fullName evidence="1">Uncharacterized protein</fullName>
    </submittedName>
</protein>